<evidence type="ECO:0000259" key="2">
    <source>
        <dbReference type="Pfam" id="PF10988"/>
    </source>
</evidence>
<dbReference type="Proteomes" id="UP000054742">
    <property type="component" value="Unassembled WGS sequence"/>
</dbReference>
<dbReference type="InterPro" id="IPR021255">
    <property type="entry name" value="DUF2807"/>
</dbReference>
<organism evidence="3 4">
    <name type="scientific">Legionella brunensis</name>
    <dbReference type="NCBI Taxonomy" id="29422"/>
    <lineage>
        <taxon>Bacteria</taxon>
        <taxon>Pseudomonadati</taxon>
        <taxon>Pseudomonadota</taxon>
        <taxon>Gammaproteobacteria</taxon>
        <taxon>Legionellales</taxon>
        <taxon>Legionellaceae</taxon>
        <taxon>Legionella</taxon>
    </lineage>
</organism>
<feature type="domain" description="Putative auto-transporter adhesin head GIN" evidence="2">
    <location>
        <begin position="41"/>
        <end position="215"/>
    </location>
</feature>
<dbReference type="RefSeq" id="WP_058443022.1">
    <property type="nucleotide sequence ID" value="NZ_LNXV01000036.1"/>
</dbReference>
<dbReference type="Pfam" id="PF10988">
    <property type="entry name" value="DUF2807"/>
    <property type="match status" value="1"/>
</dbReference>
<keyword evidence="1" id="KW-0732">Signal</keyword>
<keyword evidence="4" id="KW-1185">Reference proteome</keyword>
<dbReference type="STRING" id="29422.Lbru_3075"/>
<evidence type="ECO:0000256" key="1">
    <source>
        <dbReference type="SAM" id="SignalP"/>
    </source>
</evidence>
<dbReference type="OrthoDB" id="5641583at2"/>
<dbReference type="PATRIC" id="fig|29422.6.peg.3251"/>
<sequence length="312" mass="35125">MLMRFFSLIFILLLTTSCSKHQVVIVPPAAKKALQNRQLPAFNQVVVEGNINVSLHTGYARPQLILHGNTLDLLQVKTEVSSETLLIHVGKGYPRYGPITAEIRGRYLNGFSYRGAGTITGNNLRSGLLDLSINNPGRTTLGGKIFIRRLNISGGGYTQISGIYSQYLQLSIEGKSKVQLAGVMNITKLDLGGDAWLGMYWVKSNSLIIRSRGQAFMQLSGTVGKLDLELWDKAHFNGRYLRVDRAFIKTHDKAIADIAAVKRQHTLATDASDIYFYNIPRMRTDFMAYNGSVLDMRDWDLYFMQEYDRYNK</sequence>
<reference evidence="3 4" key="1">
    <citation type="submission" date="2015-11" db="EMBL/GenBank/DDBJ databases">
        <title>Genomic analysis of 38 Legionella species identifies large and diverse effector repertoires.</title>
        <authorList>
            <person name="Burstein D."/>
            <person name="Amaro F."/>
            <person name="Zusman T."/>
            <person name="Lifshitz Z."/>
            <person name="Cohen O."/>
            <person name="Gilbert J.A."/>
            <person name="Pupko T."/>
            <person name="Shuman H.A."/>
            <person name="Segal G."/>
        </authorList>
    </citation>
    <scope>NUCLEOTIDE SEQUENCE [LARGE SCALE GENOMIC DNA]</scope>
    <source>
        <strain evidence="3 4">ATCC 43878</strain>
    </source>
</reference>
<feature type="signal peptide" evidence="1">
    <location>
        <begin position="1"/>
        <end position="22"/>
    </location>
</feature>
<dbReference type="PROSITE" id="PS51257">
    <property type="entry name" value="PROKAR_LIPOPROTEIN"/>
    <property type="match status" value="1"/>
</dbReference>
<feature type="chain" id="PRO_5006911501" description="Putative auto-transporter adhesin head GIN domain-containing protein" evidence="1">
    <location>
        <begin position="23"/>
        <end position="312"/>
    </location>
</feature>
<evidence type="ECO:0000313" key="4">
    <source>
        <dbReference type="Proteomes" id="UP000054742"/>
    </source>
</evidence>
<protein>
    <recommendedName>
        <fullName evidence="2">Putative auto-transporter adhesin head GIN domain-containing protein</fullName>
    </recommendedName>
</protein>
<name>A0A0W0S0Y0_9GAMM</name>
<dbReference type="EMBL" id="LNXV01000036">
    <property type="protein sequence ID" value="KTC76968.1"/>
    <property type="molecule type" value="Genomic_DNA"/>
</dbReference>
<accession>A0A0W0S0Y0</accession>
<evidence type="ECO:0000313" key="3">
    <source>
        <dbReference type="EMBL" id="KTC76968.1"/>
    </source>
</evidence>
<gene>
    <name evidence="3" type="ORF">Lbru_3075</name>
</gene>
<dbReference type="Gene3D" id="2.160.20.120">
    <property type="match status" value="2"/>
</dbReference>
<dbReference type="AlphaFoldDB" id="A0A0W0S0Y0"/>
<proteinExistence type="predicted"/>
<comment type="caution">
    <text evidence="3">The sequence shown here is derived from an EMBL/GenBank/DDBJ whole genome shotgun (WGS) entry which is preliminary data.</text>
</comment>